<keyword evidence="7" id="KW-0762">Sugar transport</keyword>
<dbReference type="VEuPathDB" id="VectorBase:BGLAX_035154"/>
<reference evidence="14" key="3">
    <citation type="submission" date="2020-05" db="UniProtKB">
        <authorList>
            <consortium name="EnsemblMetazoa"/>
        </authorList>
    </citation>
    <scope>IDENTIFICATION</scope>
    <source>
        <strain evidence="14">BB02</strain>
    </source>
</reference>
<dbReference type="PANTHER" id="PTHR10791">
    <property type="entry name" value="RAG1-ACTIVATING PROTEIN 1"/>
    <property type="match status" value="1"/>
</dbReference>
<dbReference type="InterPro" id="IPR004316">
    <property type="entry name" value="SWEET_rpt"/>
</dbReference>
<comment type="subcellular location">
    <subcellularLocation>
        <location evidence="1">Cell membrane</location>
        <topology evidence="1">Multi-pass membrane protein</topology>
    </subcellularLocation>
    <subcellularLocation>
        <location evidence="2">Golgi apparatus membrane</location>
        <topology evidence="2">Multi-pass membrane protein</topology>
    </subcellularLocation>
</comment>
<dbReference type="STRING" id="6526.A0A2C9LA50"/>
<feature type="transmembrane region" description="Helical" evidence="13">
    <location>
        <begin position="65"/>
        <end position="86"/>
    </location>
</feature>
<feature type="transmembrane region" description="Helical" evidence="13">
    <location>
        <begin position="156"/>
        <end position="177"/>
    </location>
</feature>
<feature type="transmembrane region" description="Helical" evidence="13">
    <location>
        <begin position="6"/>
        <end position="27"/>
    </location>
</feature>
<dbReference type="RefSeq" id="XP_013082554.2">
    <property type="nucleotide sequence ID" value="XM_013227100.2"/>
</dbReference>
<keyword evidence="11" id="KW-0333">Golgi apparatus</keyword>
<comment type="similarity">
    <text evidence="3">Belongs to the SWEET sugar transporter family.</text>
</comment>
<dbReference type="RefSeq" id="XP_013082551.2">
    <property type="nucleotide sequence ID" value="XM_013227097.2"/>
</dbReference>
<evidence type="ECO:0000256" key="13">
    <source>
        <dbReference type="SAM" id="Phobius"/>
    </source>
</evidence>
<evidence type="ECO:0000313" key="14">
    <source>
        <dbReference type="EnsemblMetazoa" id="BGLB028781-PB"/>
    </source>
</evidence>
<dbReference type="GO" id="GO:0051119">
    <property type="term" value="F:sugar transmembrane transporter activity"/>
    <property type="evidence" value="ECO:0007669"/>
    <property type="project" value="InterPro"/>
</dbReference>
<dbReference type="VEuPathDB" id="VectorBase:BGLB028781"/>
<dbReference type="KEGG" id="bgt:106067827"/>
<dbReference type="Gene3D" id="1.20.1280.290">
    <property type="match status" value="2"/>
</dbReference>
<feature type="transmembrane region" description="Helical" evidence="13">
    <location>
        <begin position="93"/>
        <end position="113"/>
    </location>
</feature>
<evidence type="ECO:0000256" key="2">
    <source>
        <dbReference type="ARBA" id="ARBA00004653"/>
    </source>
</evidence>
<evidence type="ECO:0000256" key="6">
    <source>
        <dbReference type="ARBA" id="ARBA00022475"/>
    </source>
</evidence>
<dbReference type="GO" id="GO:0000139">
    <property type="term" value="C:Golgi membrane"/>
    <property type="evidence" value="ECO:0007669"/>
    <property type="project" value="UniProtKB-SubCell"/>
</dbReference>
<evidence type="ECO:0000256" key="5">
    <source>
        <dbReference type="ARBA" id="ARBA00022448"/>
    </source>
</evidence>
<dbReference type="EnsemblMetazoa" id="BGLB028781-RD">
    <property type="protein sequence ID" value="BGLB028781-PD"/>
    <property type="gene ID" value="BGLB028781"/>
</dbReference>
<dbReference type="InterPro" id="IPR047664">
    <property type="entry name" value="SWEET"/>
</dbReference>
<dbReference type="Proteomes" id="UP000076420">
    <property type="component" value="Unassembled WGS sequence"/>
</dbReference>
<gene>
    <name evidence="14" type="primary">106067827</name>
</gene>
<keyword evidence="6" id="KW-1003">Cell membrane</keyword>
<keyword evidence="8 13" id="KW-0812">Transmembrane</keyword>
<evidence type="ECO:0000313" key="16">
    <source>
        <dbReference type="Proteomes" id="UP000076420"/>
    </source>
</evidence>
<evidence type="ECO:0000256" key="8">
    <source>
        <dbReference type="ARBA" id="ARBA00022692"/>
    </source>
</evidence>
<dbReference type="EnsemblMetazoa" id="BGLB028781-RC">
    <property type="protein sequence ID" value="BGLB028781-PC"/>
    <property type="gene ID" value="BGLB028781"/>
</dbReference>
<sequence>MSWVDILSIAATVTSFIVQFIGIKICFEIISKGNTGDISSIPFIAFFISTAIWLKYGLMTELTNVILTSALGTLLQLIYIYVYYLYCTKKFQFYVFLIIGMMLIVIPLAYVDFYESEFGRAKRNLGVYCGGLTILCYASPLATLSEVLKQKSTHSVSFPLCFVNFVSASLWTLYGAIIKDHVLVISNVFGIFLGFIQFYLFYKFGCKNTKPTHVLETP</sequence>
<dbReference type="FunFam" id="1.20.1280.290:FF:000004">
    <property type="entry name" value="Sugar transporter SWEET"/>
    <property type="match status" value="1"/>
</dbReference>
<organism evidence="14 16">
    <name type="scientific">Biomphalaria glabrata</name>
    <name type="common">Bloodfluke planorb</name>
    <name type="synonym">Freshwater snail</name>
    <dbReference type="NCBI Taxonomy" id="6526"/>
    <lineage>
        <taxon>Eukaryota</taxon>
        <taxon>Metazoa</taxon>
        <taxon>Spiralia</taxon>
        <taxon>Lophotrochozoa</taxon>
        <taxon>Mollusca</taxon>
        <taxon>Gastropoda</taxon>
        <taxon>Heterobranchia</taxon>
        <taxon>Euthyneura</taxon>
        <taxon>Panpulmonata</taxon>
        <taxon>Hygrophila</taxon>
        <taxon>Lymnaeoidea</taxon>
        <taxon>Planorbidae</taxon>
        <taxon>Biomphalaria</taxon>
    </lineage>
</organism>
<protein>
    <recommendedName>
        <fullName evidence="4">Sugar transporter SWEET1</fullName>
    </recommendedName>
</protein>
<proteinExistence type="inferred from homology"/>
<name>A0A2C9LA50_BIOGL</name>
<feature type="transmembrane region" description="Helical" evidence="13">
    <location>
        <begin position="125"/>
        <end position="144"/>
    </location>
</feature>
<dbReference type="EnsemblMetazoa" id="BGLB028781-RB">
    <property type="protein sequence ID" value="BGLB028781-PB"/>
    <property type="gene ID" value="BGLB028781"/>
</dbReference>
<evidence type="ECO:0000256" key="11">
    <source>
        <dbReference type="ARBA" id="ARBA00023034"/>
    </source>
</evidence>
<reference evidence="15" key="1">
    <citation type="journal article" date="2004" name="J. Parasitol.">
        <title>The mitochondrial genome of Biomphalaria glabrata (Gastropoda: Basommatophora), intermediate host of Schistosoma mansoni.</title>
        <authorList>
            <person name="DeJong R.J."/>
            <person name="Emery A.M."/>
            <person name="Adema C.M."/>
        </authorList>
    </citation>
    <scope>NUCLEOTIDE SEQUENCE</scope>
    <source>
        <strain evidence="15">BB02</strain>
    </source>
</reference>
<dbReference type="EnsemblMetazoa" id="BGLB028781-RA">
    <property type="protein sequence ID" value="BGLB028781-PA"/>
    <property type="gene ID" value="BGLB028781"/>
</dbReference>
<evidence type="ECO:0000256" key="7">
    <source>
        <dbReference type="ARBA" id="ARBA00022597"/>
    </source>
</evidence>
<evidence type="ECO:0000313" key="15">
    <source>
        <dbReference type="EnsemblMetazoa" id="BGLB028781-PC"/>
    </source>
</evidence>
<dbReference type="AlphaFoldDB" id="A0A2C9LA50"/>
<evidence type="ECO:0000256" key="4">
    <source>
        <dbReference type="ARBA" id="ARBA00021741"/>
    </source>
</evidence>
<dbReference type="PANTHER" id="PTHR10791:SF112">
    <property type="entry name" value="SUGAR TRANSPORTER SWEET1"/>
    <property type="match status" value="1"/>
</dbReference>
<evidence type="ECO:0000256" key="1">
    <source>
        <dbReference type="ARBA" id="ARBA00004651"/>
    </source>
</evidence>
<evidence type="ECO:0000256" key="10">
    <source>
        <dbReference type="ARBA" id="ARBA00022989"/>
    </source>
</evidence>
<evidence type="ECO:0000256" key="3">
    <source>
        <dbReference type="ARBA" id="ARBA00007809"/>
    </source>
</evidence>
<evidence type="ECO:0000256" key="9">
    <source>
        <dbReference type="ARBA" id="ARBA00022737"/>
    </source>
</evidence>
<dbReference type="GO" id="GO:0005886">
    <property type="term" value="C:plasma membrane"/>
    <property type="evidence" value="ECO:0007669"/>
    <property type="project" value="UniProtKB-SubCell"/>
</dbReference>
<dbReference type="Pfam" id="PF03083">
    <property type="entry name" value="MtN3_slv"/>
    <property type="match status" value="2"/>
</dbReference>
<accession>A0A2C9LA50</accession>
<keyword evidence="12 13" id="KW-0472">Membrane</keyword>
<keyword evidence="9" id="KW-0677">Repeat</keyword>
<feature type="transmembrane region" description="Helical" evidence="13">
    <location>
        <begin position="39"/>
        <end position="59"/>
    </location>
</feature>
<keyword evidence="5" id="KW-0813">Transport</keyword>
<reference evidence="15" key="2">
    <citation type="submission" date="2013-03" db="EMBL/GenBank/DDBJ databases">
        <title>Sequence assembly of the Biomphalaria glabrata genome version 4.3.</title>
        <authorList>
            <person name="Warren W."/>
            <person name="Wilson R.K."/>
            <person name="Hillier L.W."/>
            <person name="Minx P."/>
        </authorList>
    </citation>
    <scope>NUCLEOTIDE SEQUENCE</scope>
    <source>
        <strain evidence="15">BB02</strain>
    </source>
</reference>
<feature type="transmembrane region" description="Helical" evidence="13">
    <location>
        <begin position="183"/>
        <end position="202"/>
    </location>
</feature>
<evidence type="ECO:0000256" key="12">
    <source>
        <dbReference type="ARBA" id="ARBA00023136"/>
    </source>
</evidence>
<keyword evidence="10 13" id="KW-1133">Transmembrane helix</keyword>
<dbReference type="OrthoDB" id="409725at2759"/>
<dbReference type="RefSeq" id="XP_013082553.2">
    <property type="nucleotide sequence ID" value="XM_013227099.2"/>
</dbReference>